<keyword evidence="4 9" id="KW-0812">Transmembrane</keyword>
<dbReference type="InterPro" id="IPR017871">
    <property type="entry name" value="ABC_transporter-like_CS"/>
</dbReference>
<dbReference type="EMBL" id="AP012492">
    <property type="protein sequence ID" value="BAM33321.1"/>
    <property type="molecule type" value="Genomic_DNA"/>
</dbReference>
<name>A0AAI8MPK0_9HELI</name>
<dbReference type="PANTHER" id="PTHR43394:SF1">
    <property type="entry name" value="ATP-BINDING CASSETTE SUB-FAMILY B MEMBER 10, MITOCHONDRIAL"/>
    <property type="match status" value="1"/>
</dbReference>
<feature type="transmembrane region" description="Helical" evidence="9">
    <location>
        <begin position="155"/>
        <end position="171"/>
    </location>
</feature>
<feature type="transmembrane region" description="Helical" evidence="9">
    <location>
        <begin position="20"/>
        <end position="43"/>
    </location>
</feature>
<evidence type="ECO:0000256" key="7">
    <source>
        <dbReference type="ARBA" id="ARBA00022989"/>
    </source>
</evidence>
<dbReference type="Proteomes" id="UP000006036">
    <property type="component" value="Chromosome 1"/>
</dbReference>
<feature type="transmembrane region" description="Helical" evidence="9">
    <location>
        <begin position="289"/>
        <end position="307"/>
    </location>
</feature>
<evidence type="ECO:0000259" key="10">
    <source>
        <dbReference type="PROSITE" id="PS50893"/>
    </source>
</evidence>
<dbReference type="GO" id="GO:0015421">
    <property type="term" value="F:ABC-type oligopeptide transporter activity"/>
    <property type="evidence" value="ECO:0007669"/>
    <property type="project" value="TreeGrafter"/>
</dbReference>
<evidence type="ECO:0000256" key="3">
    <source>
        <dbReference type="ARBA" id="ARBA00022475"/>
    </source>
</evidence>
<keyword evidence="2" id="KW-0813">Transport</keyword>
<organism evidence="12 13">
    <name type="scientific">Helicobacter cinaedi CCUG 18818 = ATCC BAA-847</name>
    <dbReference type="NCBI Taxonomy" id="537971"/>
    <lineage>
        <taxon>Bacteria</taxon>
        <taxon>Pseudomonadati</taxon>
        <taxon>Campylobacterota</taxon>
        <taxon>Epsilonproteobacteria</taxon>
        <taxon>Campylobacterales</taxon>
        <taxon>Helicobacteraceae</taxon>
        <taxon>Helicobacter</taxon>
    </lineage>
</organism>
<keyword evidence="6" id="KW-0067">ATP-binding</keyword>
<evidence type="ECO:0000256" key="6">
    <source>
        <dbReference type="ARBA" id="ARBA00022840"/>
    </source>
</evidence>
<dbReference type="GO" id="GO:0016887">
    <property type="term" value="F:ATP hydrolysis activity"/>
    <property type="evidence" value="ECO:0007669"/>
    <property type="project" value="InterPro"/>
</dbReference>
<dbReference type="SUPFAM" id="SSF52540">
    <property type="entry name" value="P-loop containing nucleoside triphosphate hydrolases"/>
    <property type="match status" value="1"/>
</dbReference>
<evidence type="ECO:0000256" key="1">
    <source>
        <dbReference type="ARBA" id="ARBA00004651"/>
    </source>
</evidence>
<dbReference type="RefSeq" id="WP_015453843.1">
    <property type="nucleotide sequence ID" value="NC_020555.1"/>
</dbReference>
<evidence type="ECO:0000313" key="13">
    <source>
        <dbReference type="Proteomes" id="UP000006036"/>
    </source>
</evidence>
<dbReference type="AlphaFoldDB" id="A0AAI8MPK0"/>
<protein>
    <submittedName>
        <fullName evidence="12">Multidrug resistance protein</fullName>
    </submittedName>
</protein>
<dbReference type="FunFam" id="3.40.50.300:FF:000854">
    <property type="entry name" value="Multidrug ABC transporter ATP-binding protein"/>
    <property type="match status" value="1"/>
</dbReference>
<accession>A0AAI8MPK0</accession>
<dbReference type="Pfam" id="PF00005">
    <property type="entry name" value="ABC_tran"/>
    <property type="match status" value="1"/>
</dbReference>
<evidence type="ECO:0000256" key="9">
    <source>
        <dbReference type="SAM" id="Phobius"/>
    </source>
</evidence>
<comment type="subcellular location">
    <subcellularLocation>
        <location evidence="1">Cell membrane</location>
        <topology evidence="1">Multi-pass membrane protein</topology>
    </subcellularLocation>
</comment>
<evidence type="ECO:0000259" key="11">
    <source>
        <dbReference type="PROSITE" id="PS50929"/>
    </source>
</evidence>
<dbReference type="GO" id="GO:0005524">
    <property type="term" value="F:ATP binding"/>
    <property type="evidence" value="ECO:0007669"/>
    <property type="project" value="UniProtKB-KW"/>
</dbReference>
<feature type="transmembrane region" description="Helical" evidence="9">
    <location>
        <begin position="72"/>
        <end position="93"/>
    </location>
</feature>
<dbReference type="KEGG" id="hcb:HCBAA847_2104"/>
<reference evidence="12 13" key="1">
    <citation type="journal article" date="2012" name="J. Bacteriol.">
        <title>Complete Genome Sequence of Helicobacter cinaedi Type Strain ATCC BAA-847.</title>
        <authorList>
            <person name="Miyoshi-Akiyama T."/>
            <person name="Takeshita N."/>
            <person name="Ohmagari N."/>
            <person name="Kirikae T."/>
        </authorList>
    </citation>
    <scope>NUCLEOTIDE SEQUENCE [LARGE SCALE GENOMIC DNA]</scope>
    <source>
        <strain evidence="12 13">ATCC BAA-847</strain>
    </source>
</reference>
<dbReference type="InterPro" id="IPR036640">
    <property type="entry name" value="ABC1_TM_sf"/>
</dbReference>
<dbReference type="InterPro" id="IPR003439">
    <property type="entry name" value="ABC_transporter-like_ATP-bd"/>
</dbReference>
<dbReference type="InterPro" id="IPR027417">
    <property type="entry name" value="P-loop_NTPase"/>
</dbReference>
<keyword evidence="5" id="KW-0547">Nucleotide-binding</keyword>
<gene>
    <name evidence="12" type="primary">msbA</name>
    <name evidence="12" type="ORF">HCBAA847_2104</name>
</gene>
<evidence type="ECO:0000256" key="2">
    <source>
        <dbReference type="ARBA" id="ARBA00022448"/>
    </source>
</evidence>
<feature type="domain" description="ABC transmembrane type-1" evidence="11">
    <location>
        <begin position="23"/>
        <end position="318"/>
    </location>
</feature>
<dbReference type="InterPro" id="IPR003593">
    <property type="entry name" value="AAA+_ATPase"/>
</dbReference>
<keyword evidence="3" id="KW-1003">Cell membrane</keyword>
<keyword evidence="8 9" id="KW-0472">Membrane</keyword>
<dbReference type="InterPro" id="IPR039421">
    <property type="entry name" value="Type_1_exporter"/>
</dbReference>
<dbReference type="InterPro" id="IPR011527">
    <property type="entry name" value="ABC1_TM_dom"/>
</dbReference>
<evidence type="ECO:0000313" key="12">
    <source>
        <dbReference type="EMBL" id="BAM33321.1"/>
    </source>
</evidence>
<feature type="domain" description="ABC transporter" evidence="10">
    <location>
        <begin position="351"/>
        <end position="574"/>
    </location>
</feature>
<dbReference type="SMART" id="SM00382">
    <property type="entry name" value="AAA"/>
    <property type="match status" value="1"/>
</dbReference>
<feature type="transmembrane region" description="Helical" evidence="9">
    <location>
        <begin position="177"/>
        <end position="195"/>
    </location>
</feature>
<dbReference type="PANTHER" id="PTHR43394">
    <property type="entry name" value="ATP-DEPENDENT PERMEASE MDL1, MITOCHONDRIAL"/>
    <property type="match status" value="1"/>
</dbReference>
<dbReference type="PROSITE" id="PS50893">
    <property type="entry name" value="ABC_TRANSPORTER_2"/>
    <property type="match status" value="1"/>
</dbReference>
<dbReference type="SUPFAM" id="SSF90123">
    <property type="entry name" value="ABC transporter transmembrane region"/>
    <property type="match status" value="1"/>
</dbReference>
<evidence type="ECO:0000256" key="5">
    <source>
        <dbReference type="ARBA" id="ARBA00022741"/>
    </source>
</evidence>
<feature type="transmembrane region" description="Helical" evidence="9">
    <location>
        <begin position="263"/>
        <end position="283"/>
    </location>
</feature>
<dbReference type="Gene3D" id="3.40.50.300">
    <property type="entry name" value="P-loop containing nucleotide triphosphate hydrolases"/>
    <property type="match status" value="1"/>
</dbReference>
<evidence type="ECO:0000256" key="4">
    <source>
        <dbReference type="ARBA" id="ARBA00022692"/>
    </source>
</evidence>
<dbReference type="PROSITE" id="PS51257">
    <property type="entry name" value="PROKAR_LIPOPROTEIN"/>
    <property type="match status" value="1"/>
</dbReference>
<dbReference type="GO" id="GO:0005886">
    <property type="term" value="C:plasma membrane"/>
    <property type="evidence" value="ECO:0007669"/>
    <property type="project" value="UniProtKB-SubCell"/>
</dbReference>
<dbReference type="PROSITE" id="PS50929">
    <property type="entry name" value="ABC_TM1F"/>
    <property type="match status" value="1"/>
</dbReference>
<sequence length="575" mass="65007">MRTFFDFFKKYIPYIQGHTFSFIIAISASLVVAACTAGIAYLIEPLLDTLQGKTPRATPFFSFEELAQDDKMALAMMLMIIGVYFGKSVGTYIQTYFMNLIGQDIVRQLRDRMLDHMLSLEMAFFNKMRGGELIARITNDIGLIRSAVSNYITEFVREGISIIGLVVIVIYQSPKYALIGLVIMPLAIIPLSLIIKKLKKYSRNIQEKNADITSKLNEIFNNVEVIKASNGEKLEYENFKSQNLHFLKISMKAVRVGELSTPLMELLGAIMLGCVLYMAIVDISQGELSAAQFSSFVGALFLIFTPFKRLVNLYTQMQIAIVASDRIFEILNQKQQIKDGDLVLQAPIHSIDFNNVHFHYNEETHALKGVNLNFRKNKITALVGKSGSGKSSIINLILRLYEANEGLITLNNRDIKDYTQKSVRDNMAVVTQRIFIFHDSIIHNVAYGSKIDEKKAIEALKYAHAWDFVSQMPEGIHTILDEFGTNLSGGQRQRIAIARAIYKNPEVLIFDEATSALDSQTEEAIKESIEQLRQDKIIIIIAHRPSTIELADEVFHLKEGKIIKTETRSLQSFRT</sequence>
<dbReference type="PROSITE" id="PS00211">
    <property type="entry name" value="ABC_TRANSPORTER_1"/>
    <property type="match status" value="1"/>
</dbReference>
<proteinExistence type="predicted"/>
<keyword evidence="7 9" id="KW-1133">Transmembrane helix</keyword>
<dbReference type="Pfam" id="PF00664">
    <property type="entry name" value="ABC_membrane"/>
    <property type="match status" value="1"/>
</dbReference>
<dbReference type="Gene3D" id="1.20.1560.10">
    <property type="entry name" value="ABC transporter type 1, transmembrane domain"/>
    <property type="match status" value="1"/>
</dbReference>
<evidence type="ECO:0000256" key="8">
    <source>
        <dbReference type="ARBA" id="ARBA00023136"/>
    </source>
</evidence>
<dbReference type="CDD" id="cd18552">
    <property type="entry name" value="ABC_6TM_MsbA_like"/>
    <property type="match status" value="1"/>
</dbReference>